<dbReference type="PANTHER" id="PTHR30272:SF1">
    <property type="entry name" value="3-HYDROXYACYL-[ACYL-CARRIER-PROTEIN] DEHYDRATASE"/>
    <property type="match status" value="1"/>
</dbReference>
<dbReference type="STRING" id="1891926.Fuma_02152"/>
<name>A0A1P8WES4_9PLAN</name>
<evidence type="ECO:0000259" key="2">
    <source>
        <dbReference type="Pfam" id="PF22818"/>
    </source>
</evidence>
<accession>A0A1P8WES4</accession>
<evidence type="ECO:0000313" key="4">
    <source>
        <dbReference type="Proteomes" id="UP000187735"/>
    </source>
</evidence>
<protein>
    <submittedName>
        <fullName evidence="3">3-hydroxyacyl-[acyl-carrier-protein] dehydratase FabZ</fullName>
        <ecNumber evidence="3">4.2.1.59</ecNumber>
    </submittedName>
</protein>
<dbReference type="Pfam" id="PF22818">
    <property type="entry name" value="ApeI-like"/>
    <property type="match status" value="1"/>
</dbReference>
<organism evidence="3 4">
    <name type="scientific">Fuerstiella marisgermanici</name>
    <dbReference type="NCBI Taxonomy" id="1891926"/>
    <lineage>
        <taxon>Bacteria</taxon>
        <taxon>Pseudomonadati</taxon>
        <taxon>Planctomycetota</taxon>
        <taxon>Planctomycetia</taxon>
        <taxon>Planctomycetales</taxon>
        <taxon>Planctomycetaceae</taxon>
        <taxon>Fuerstiella</taxon>
    </lineage>
</organism>
<dbReference type="InterPro" id="IPR029069">
    <property type="entry name" value="HotDog_dom_sf"/>
</dbReference>
<dbReference type="RefSeq" id="WP_077024150.1">
    <property type="nucleotide sequence ID" value="NZ_CP017641.1"/>
</dbReference>
<dbReference type="PANTHER" id="PTHR30272">
    <property type="entry name" value="3-HYDROXYACYL-[ACYL-CARRIER-PROTEIN] DEHYDRATASE"/>
    <property type="match status" value="1"/>
</dbReference>
<dbReference type="EC" id="4.2.1.59" evidence="3"/>
<dbReference type="SUPFAM" id="SSF54637">
    <property type="entry name" value="Thioesterase/thiol ester dehydrase-isomerase"/>
    <property type="match status" value="1"/>
</dbReference>
<proteinExistence type="predicted"/>
<reference evidence="3 4" key="1">
    <citation type="journal article" date="2016" name="Front. Microbiol.">
        <title>Fuerstia marisgermanicae gen. nov., sp. nov., an Unusual Member of the Phylum Planctomycetes from the German Wadden Sea.</title>
        <authorList>
            <person name="Kohn T."/>
            <person name="Heuer A."/>
            <person name="Jogler M."/>
            <person name="Vollmers J."/>
            <person name="Boedeker C."/>
            <person name="Bunk B."/>
            <person name="Rast P."/>
            <person name="Borchert D."/>
            <person name="Glockner I."/>
            <person name="Freese H.M."/>
            <person name="Klenk H.P."/>
            <person name="Overmann J."/>
            <person name="Kaster A.K."/>
            <person name="Rohde M."/>
            <person name="Wiegand S."/>
            <person name="Jogler C."/>
        </authorList>
    </citation>
    <scope>NUCLEOTIDE SEQUENCE [LARGE SCALE GENOMIC DNA]</scope>
    <source>
        <strain evidence="3 4">NH11</strain>
    </source>
</reference>
<dbReference type="Gene3D" id="3.10.129.10">
    <property type="entry name" value="Hotdog Thioesterase"/>
    <property type="match status" value="1"/>
</dbReference>
<dbReference type="InterPro" id="IPR013114">
    <property type="entry name" value="FabA_FabZ"/>
</dbReference>
<dbReference type="InterPro" id="IPR054545">
    <property type="entry name" value="ApeI-like"/>
</dbReference>
<evidence type="ECO:0000256" key="1">
    <source>
        <dbReference type="ARBA" id="ARBA00023239"/>
    </source>
</evidence>
<dbReference type="Proteomes" id="UP000187735">
    <property type="component" value="Chromosome"/>
</dbReference>
<evidence type="ECO:0000313" key="3">
    <source>
        <dbReference type="EMBL" id="APZ92541.1"/>
    </source>
</evidence>
<keyword evidence="1 3" id="KW-0456">Lyase</keyword>
<dbReference type="KEGG" id="fmr:Fuma_02152"/>
<dbReference type="EMBL" id="CP017641">
    <property type="protein sequence ID" value="APZ92541.1"/>
    <property type="molecule type" value="Genomic_DNA"/>
</dbReference>
<dbReference type="OrthoDB" id="9787658at2"/>
<keyword evidence="4" id="KW-1185">Reference proteome</keyword>
<dbReference type="CDD" id="cd01288">
    <property type="entry name" value="FabZ"/>
    <property type="match status" value="1"/>
</dbReference>
<dbReference type="AlphaFoldDB" id="A0A1P8WES4"/>
<sequence>MKFCLVDRIVELTPGQSISTTKNVSLAEEYLQDHFPGFAILPGVLMVEALVQSCAWLSRVTDDFQFSTILLKQARAVKFNNFLKPGQTLHVTATMKKNEDETVSFQAAGTVEDLSAVSAKLVLSKQNLRTTRPDMADADQRVTTAMQELYNQICHESVISKSAG</sequence>
<feature type="domain" description="ApeI dehydratase-like" evidence="2">
    <location>
        <begin position="15"/>
        <end position="109"/>
    </location>
</feature>
<gene>
    <name evidence="3" type="primary">fabZ_2</name>
    <name evidence="3" type="ORF">Fuma_02152</name>
</gene>
<dbReference type="GO" id="GO:0019171">
    <property type="term" value="F:(3R)-hydroxyacyl-[acyl-carrier-protein] dehydratase activity"/>
    <property type="evidence" value="ECO:0007669"/>
    <property type="project" value="UniProtKB-EC"/>
</dbReference>